<gene>
    <name evidence="2" type="ORF">LMG28138_02974</name>
</gene>
<evidence type="ECO:0000313" key="3">
    <source>
        <dbReference type="Proteomes" id="UP000494115"/>
    </source>
</evidence>
<feature type="domain" description="N-acetyltransferase" evidence="1">
    <location>
        <begin position="3"/>
        <end position="153"/>
    </location>
</feature>
<dbReference type="Proteomes" id="UP000494115">
    <property type="component" value="Unassembled WGS sequence"/>
</dbReference>
<dbReference type="GO" id="GO:1905502">
    <property type="term" value="F:acetyl-CoA binding"/>
    <property type="evidence" value="ECO:0007669"/>
    <property type="project" value="TreeGrafter"/>
</dbReference>
<dbReference type="SUPFAM" id="SSF55729">
    <property type="entry name" value="Acyl-CoA N-acyltransferases (Nat)"/>
    <property type="match status" value="1"/>
</dbReference>
<dbReference type="InterPro" id="IPR016181">
    <property type="entry name" value="Acyl_CoA_acyltransferase"/>
</dbReference>
<sequence>MQLSLLCDVPQFLPALAHALHETFWLTDPAASVARAGERLSLRMNADALPFTIVAHDTDLLLGTGSVVVNQQPDDTVLRALSAWLSGVWVDDAQRGKGVGTAVIDACCAHARKLGEPALLLMTADERKFYEKRGWTVIDALASPTVVMRRSLRPT</sequence>
<dbReference type="RefSeq" id="WP_175105517.1">
    <property type="nucleotide sequence ID" value="NZ_CADIKM010000012.1"/>
</dbReference>
<dbReference type="InterPro" id="IPR039840">
    <property type="entry name" value="NAA80"/>
</dbReference>
<keyword evidence="3" id="KW-1185">Reference proteome</keyword>
<dbReference type="InterPro" id="IPR000182">
    <property type="entry name" value="GNAT_dom"/>
</dbReference>
<reference evidence="2 3" key="1">
    <citation type="submission" date="2020-04" db="EMBL/GenBank/DDBJ databases">
        <authorList>
            <person name="De Canck E."/>
        </authorList>
    </citation>
    <scope>NUCLEOTIDE SEQUENCE [LARGE SCALE GENOMIC DNA]</scope>
    <source>
        <strain evidence="2 3">LMG 28138</strain>
    </source>
</reference>
<dbReference type="Pfam" id="PF00583">
    <property type="entry name" value="Acetyltransf_1"/>
    <property type="match status" value="1"/>
</dbReference>
<dbReference type="PANTHER" id="PTHR13538">
    <property type="entry name" value="N-ACETYLTRANSFERASE 6"/>
    <property type="match status" value="1"/>
</dbReference>
<accession>A0A6S7B7B5</accession>
<dbReference type="AlphaFoldDB" id="A0A6S7B7B5"/>
<evidence type="ECO:0000313" key="2">
    <source>
        <dbReference type="EMBL" id="CAB3790374.1"/>
    </source>
</evidence>
<name>A0A6S7B7B5_9BURK</name>
<dbReference type="PROSITE" id="PS51186">
    <property type="entry name" value="GNAT"/>
    <property type="match status" value="1"/>
</dbReference>
<dbReference type="EMBL" id="CADIKM010000012">
    <property type="protein sequence ID" value="CAB3790374.1"/>
    <property type="molecule type" value="Genomic_DNA"/>
</dbReference>
<dbReference type="PANTHER" id="PTHR13538:SF4">
    <property type="entry name" value="N-ALPHA-ACETYLTRANSFERASE 80"/>
    <property type="match status" value="1"/>
</dbReference>
<dbReference type="GO" id="GO:0005737">
    <property type="term" value="C:cytoplasm"/>
    <property type="evidence" value="ECO:0007669"/>
    <property type="project" value="TreeGrafter"/>
</dbReference>
<dbReference type="Gene3D" id="3.40.630.30">
    <property type="match status" value="1"/>
</dbReference>
<dbReference type="CDD" id="cd04301">
    <property type="entry name" value="NAT_SF"/>
    <property type="match status" value="1"/>
</dbReference>
<protein>
    <recommendedName>
        <fullName evidence="1">N-acetyltransferase domain-containing protein</fullName>
    </recommendedName>
</protein>
<dbReference type="GO" id="GO:0008080">
    <property type="term" value="F:N-acetyltransferase activity"/>
    <property type="evidence" value="ECO:0007669"/>
    <property type="project" value="InterPro"/>
</dbReference>
<organism evidence="2 3">
    <name type="scientific">Pararobbsia alpina</name>
    <dbReference type="NCBI Taxonomy" id="621374"/>
    <lineage>
        <taxon>Bacteria</taxon>
        <taxon>Pseudomonadati</taxon>
        <taxon>Pseudomonadota</taxon>
        <taxon>Betaproteobacteria</taxon>
        <taxon>Burkholderiales</taxon>
        <taxon>Burkholderiaceae</taxon>
        <taxon>Pararobbsia</taxon>
    </lineage>
</organism>
<proteinExistence type="predicted"/>
<evidence type="ECO:0000259" key="1">
    <source>
        <dbReference type="PROSITE" id="PS51186"/>
    </source>
</evidence>